<dbReference type="InterPro" id="IPR050667">
    <property type="entry name" value="PPR-containing_protein"/>
</dbReference>
<name>A0AAV5KWV5_9ROSI</name>
<evidence type="ECO:0000313" key="4">
    <source>
        <dbReference type="EMBL" id="GKV29054.1"/>
    </source>
</evidence>
<reference evidence="4 5" key="1">
    <citation type="journal article" date="2021" name="Commun. Biol.">
        <title>The genome of Shorea leprosula (Dipterocarpaceae) highlights the ecological relevance of drought in aseasonal tropical rainforests.</title>
        <authorList>
            <person name="Ng K.K.S."/>
            <person name="Kobayashi M.J."/>
            <person name="Fawcett J.A."/>
            <person name="Hatakeyama M."/>
            <person name="Paape T."/>
            <person name="Ng C.H."/>
            <person name="Ang C.C."/>
            <person name="Tnah L.H."/>
            <person name="Lee C.T."/>
            <person name="Nishiyama T."/>
            <person name="Sese J."/>
            <person name="O'Brien M.J."/>
            <person name="Copetti D."/>
            <person name="Mohd Noor M.I."/>
            <person name="Ong R.C."/>
            <person name="Putra M."/>
            <person name="Sireger I.Z."/>
            <person name="Indrioko S."/>
            <person name="Kosugi Y."/>
            <person name="Izuno A."/>
            <person name="Isagi Y."/>
            <person name="Lee S.L."/>
            <person name="Shimizu K.K."/>
        </authorList>
    </citation>
    <scope>NUCLEOTIDE SEQUENCE [LARGE SCALE GENOMIC DNA]</scope>
    <source>
        <strain evidence="4">214</strain>
    </source>
</reference>
<gene>
    <name evidence="4" type="ORF">SLEP1_g38026</name>
</gene>
<keyword evidence="2" id="KW-0677">Repeat</keyword>
<dbReference type="AlphaFoldDB" id="A0AAV5KWV5"/>
<dbReference type="NCBIfam" id="TIGR00756">
    <property type="entry name" value="PPR"/>
    <property type="match status" value="1"/>
</dbReference>
<evidence type="ECO:0000313" key="5">
    <source>
        <dbReference type="Proteomes" id="UP001054252"/>
    </source>
</evidence>
<dbReference type="InterPro" id="IPR011990">
    <property type="entry name" value="TPR-like_helical_dom_sf"/>
</dbReference>
<comment type="similarity">
    <text evidence="1">Belongs to the PPR family. P subfamily.</text>
</comment>
<dbReference type="Proteomes" id="UP001054252">
    <property type="component" value="Unassembled WGS sequence"/>
</dbReference>
<sequence>MLDAKALPYGEHVGYLRSRLCKLDSARDAYAVYVVAKEKNTYTAQSYVKLLVTSLCKKDRTVNLALKVLGDFSGVARMYAIKPFSAIIRSLCRVRVVDEAATLLVQMISQGLPPENAHFNSIIFGYYSKARCMKRAEKVIEFIKTGELKPDVYASVVISGCANGGQMDMRLAKCYQKPTKSTLS</sequence>
<dbReference type="InterPro" id="IPR002885">
    <property type="entry name" value="PPR_rpt"/>
</dbReference>
<proteinExistence type="inferred from homology"/>
<feature type="repeat" description="PPR" evidence="3">
    <location>
        <begin position="80"/>
        <end position="114"/>
    </location>
</feature>
<organism evidence="4 5">
    <name type="scientific">Rubroshorea leprosula</name>
    <dbReference type="NCBI Taxonomy" id="152421"/>
    <lineage>
        <taxon>Eukaryota</taxon>
        <taxon>Viridiplantae</taxon>
        <taxon>Streptophyta</taxon>
        <taxon>Embryophyta</taxon>
        <taxon>Tracheophyta</taxon>
        <taxon>Spermatophyta</taxon>
        <taxon>Magnoliopsida</taxon>
        <taxon>eudicotyledons</taxon>
        <taxon>Gunneridae</taxon>
        <taxon>Pentapetalae</taxon>
        <taxon>rosids</taxon>
        <taxon>malvids</taxon>
        <taxon>Malvales</taxon>
        <taxon>Dipterocarpaceae</taxon>
        <taxon>Rubroshorea</taxon>
    </lineage>
</organism>
<dbReference type="Gene3D" id="1.25.40.10">
    <property type="entry name" value="Tetratricopeptide repeat domain"/>
    <property type="match status" value="1"/>
</dbReference>
<evidence type="ECO:0008006" key="6">
    <source>
        <dbReference type="Google" id="ProtNLM"/>
    </source>
</evidence>
<protein>
    <recommendedName>
        <fullName evidence="6">Pentatricopeptide repeat-containing protein</fullName>
    </recommendedName>
</protein>
<dbReference type="Pfam" id="PF01535">
    <property type="entry name" value="PPR"/>
    <property type="match status" value="1"/>
</dbReference>
<dbReference type="PANTHER" id="PTHR47939">
    <property type="entry name" value="MEMBRANE-ASSOCIATED SALT-INDUCIBLE PROTEIN-LIKE"/>
    <property type="match status" value="1"/>
</dbReference>
<evidence type="ECO:0000256" key="3">
    <source>
        <dbReference type="PROSITE-ProRule" id="PRU00708"/>
    </source>
</evidence>
<comment type="caution">
    <text evidence="4">The sequence shown here is derived from an EMBL/GenBank/DDBJ whole genome shotgun (WGS) entry which is preliminary data.</text>
</comment>
<keyword evidence="5" id="KW-1185">Reference proteome</keyword>
<evidence type="ECO:0000256" key="1">
    <source>
        <dbReference type="ARBA" id="ARBA00007626"/>
    </source>
</evidence>
<dbReference type="EMBL" id="BPVZ01000081">
    <property type="protein sequence ID" value="GKV29054.1"/>
    <property type="molecule type" value="Genomic_DNA"/>
</dbReference>
<dbReference type="PANTHER" id="PTHR47939:SF5">
    <property type="entry name" value="PENTACOTRIPEPTIDE-REPEAT REGION OF PRORP DOMAIN-CONTAINING PROTEIN"/>
    <property type="match status" value="1"/>
</dbReference>
<dbReference type="PROSITE" id="PS51375">
    <property type="entry name" value="PPR"/>
    <property type="match status" value="1"/>
</dbReference>
<accession>A0AAV5KWV5</accession>
<evidence type="ECO:0000256" key="2">
    <source>
        <dbReference type="ARBA" id="ARBA00022737"/>
    </source>
</evidence>